<dbReference type="PANTHER" id="PTHR38762:SF1">
    <property type="entry name" value="CRYPTIC OUTER MEMBRANE PORIN BGLH-RELATED"/>
    <property type="match status" value="1"/>
</dbReference>
<dbReference type="GO" id="GO:0015144">
    <property type="term" value="F:carbohydrate transmembrane transporter activity"/>
    <property type="evidence" value="ECO:0007669"/>
    <property type="project" value="TreeGrafter"/>
</dbReference>
<proteinExistence type="inferred from homology"/>
<dbReference type="GO" id="GO:0006811">
    <property type="term" value="P:monoatomic ion transport"/>
    <property type="evidence" value="ECO:0007669"/>
    <property type="project" value="UniProtKB-KW"/>
</dbReference>
<evidence type="ECO:0000256" key="8">
    <source>
        <dbReference type="ARBA" id="ARBA00023136"/>
    </source>
</evidence>
<keyword evidence="9" id="KW-0998">Cell outer membrane</keyword>
<comment type="caution">
    <text evidence="10">The sequence shown here is derived from an EMBL/GenBank/DDBJ whole genome shotgun (WGS) entry which is preliminary data.</text>
</comment>
<dbReference type="GO" id="GO:0015288">
    <property type="term" value="F:porin activity"/>
    <property type="evidence" value="ECO:0007669"/>
    <property type="project" value="UniProtKB-KW"/>
</dbReference>
<evidence type="ECO:0000256" key="9">
    <source>
        <dbReference type="ARBA" id="ARBA00023237"/>
    </source>
</evidence>
<evidence type="ECO:0000256" key="3">
    <source>
        <dbReference type="ARBA" id="ARBA00022448"/>
    </source>
</evidence>
<comment type="similarity">
    <text evidence="2">Belongs to the porin LamB (TC 1.B.3) family.</text>
</comment>
<gene>
    <name evidence="10" type="ORF">GRH90_04975</name>
</gene>
<dbReference type="GO" id="GO:0009279">
    <property type="term" value="C:cell outer membrane"/>
    <property type="evidence" value="ECO:0007669"/>
    <property type="project" value="UniProtKB-SubCell"/>
</dbReference>
<dbReference type="SUPFAM" id="SSF56935">
    <property type="entry name" value="Porins"/>
    <property type="match status" value="1"/>
</dbReference>
<dbReference type="GO" id="GO:0015774">
    <property type="term" value="P:polysaccharide transport"/>
    <property type="evidence" value="ECO:0007669"/>
    <property type="project" value="TreeGrafter"/>
</dbReference>
<keyword evidence="4" id="KW-1134">Transmembrane beta strand</keyword>
<evidence type="ECO:0000256" key="6">
    <source>
        <dbReference type="ARBA" id="ARBA00023065"/>
    </source>
</evidence>
<dbReference type="InterPro" id="IPR050286">
    <property type="entry name" value="G_neg_Bact_CarbUptk_Porin"/>
</dbReference>
<keyword evidence="3" id="KW-0813">Transport</keyword>
<keyword evidence="8" id="KW-0472">Membrane</keyword>
<evidence type="ECO:0000256" key="2">
    <source>
        <dbReference type="ARBA" id="ARBA00007055"/>
    </source>
</evidence>
<comment type="subcellular location">
    <subcellularLocation>
        <location evidence="1">Cell outer membrane</location>
        <topology evidence="1">Multi-pass membrane protein</topology>
    </subcellularLocation>
</comment>
<name>A0A845SHF5_9GAMM</name>
<dbReference type="PANTHER" id="PTHR38762">
    <property type="entry name" value="CRYPTIC OUTER MEMBRANE PORIN BGLH-RELATED"/>
    <property type="match status" value="1"/>
</dbReference>
<reference evidence="10 11" key="1">
    <citation type="submission" date="2019-12" db="EMBL/GenBank/DDBJ databases">
        <authorList>
            <person name="Lee S.D."/>
        </authorList>
    </citation>
    <scope>NUCLEOTIDE SEQUENCE [LARGE SCALE GENOMIC DNA]</scope>
    <source>
        <strain evidence="10 11">SAP-6</strain>
    </source>
</reference>
<organism evidence="10 11">
    <name type="scientific">Acerihabitans arboris</name>
    <dbReference type="NCBI Taxonomy" id="2691583"/>
    <lineage>
        <taxon>Bacteria</taxon>
        <taxon>Pseudomonadati</taxon>
        <taxon>Pseudomonadota</taxon>
        <taxon>Gammaproteobacteria</taxon>
        <taxon>Enterobacterales</taxon>
        <taxon>Pectobacteriaceae</taxon>
        <taxon>Acerihabitans</taxon>
    </lineage>
</organism>
<keyword evidence="6" id="KW-0406">Ion transport</keyword>
<dbReference type="Pfam" id="PF02264">
    <property type="entry name" value="LamB"/>
    <property type="match status" value="1"/>
</dbReference>
<dbReference type="EMBL" id="WUBS01000003">
    <property type="protein sequence ID" value="NDL62108.1"/>
    <property type="molecule type" value="Genomic_DNA"/>
</dbReference>
<dbReference type="RefSeq" id="WP_162364796.1">
    <property type="nucleotide sequence ID" value="NZ_WUBS01000003.1"/>
</dbReference>
<dbReference type="Proteomes" id="UP000461443">
    <property type="component" value="Unassembled WGS sequence"/>
</dbReference>
<dbReference type="InterPro" id="IPR036998">
    <property type="entry name" value="Porin_LamB_sf"/>
</dbReference>
<keyword evidence="5" id="KW-0812">Transmembrane</keyword>
<sequence>MKNSSYEIHKKTIALMIASGCVLSPYVDAKPMTLEQRVELLEKQLTLTQQKLQVYEEKEAKESRVAETASNSVESGKIAVAKPDAKPNLQSSALAPNVFAEKNEPTLSAESLKKISQYVQDDAGFKYSGYLRSGWASTTNGGPKSWAAGSLGRFGNEYDGWYDLTFRKRAWREGNKSISAIAQLEGDLFLAQSDETYDKGYSGGGMGKMNKLYVETKGFIPFAPDAIFWIGKNTLPQHEIQMLDWKTNKTLTGAGIGLENWKQPVGSLSMALTRYDVDNYRIACKEGPTSCTDTTQVNVNIAEVRYKDIPVVNDTKLELGAKYAVPNKTDTQEKLENSDQYYRVKSSWTALAALSNPIGKGFNEFSVQVANNSIASQFMNISDANPEFGYNSAYYGLHSGGIGWRLVNQGEVYLTPSVIMAHALVYGSGHDLYSTYTGAHTDFESFRAVVRPGYIWNVLNQSAIELGFFDQKNTLDSENYNESGYKITLAHTLKVDASMLNSRPEIRFYTTYLKALRNELDGVTFNDDKNYQLSFGIQAELFF</sequence>
<evidence type="ECO:0000256" key="5">
    <source>
        <dbReference type="ARBA" id="ARBA00022692"/>
    </source>
</evidence>
<dbReference type="GO" id="GO:0046930">
    <property type="term" value="C:pore complex"/>
    <property type="evidence" value="ECO:0007669"/>
    <property type="project" value="UniProtKB-KW"/>
</dbReference>
<dbReference type="InterPro" id="IPR003192">
    <property type="entry name" value="Porin_LamB"/>
</dbReference>
<evidence type="ECO:0000256" key="7">
    <source>
        <dbReference type="ARBA" id="ARBA00023114"/>
    </source>
</evidence>
<keyword evidence="11" id="KW-1185">Reference proteome</keyword>
<evidence type="ECO:0000313" key="11">
    <source>
        <dbReference type="Proteomes" id="UP000461443"/>
    </source>
</evidence>
<dbReference type="AlphaFoldDB" id="A0A845SHF5"/>
<dbReference type="Gene3D" id="2.40.170.10">
    <property type="entry name" value="Porin, LamB type"/>
    <property type="match status" value="1"/>
</dbReference>
<keyword evidence="7" id="KW-0626">Porin</keyword>
<evidence type="ECO:0000256" key="1">
    <source>
        <dbReference type="ARBA" id="ARBA00004571"/>
    </source>
</evidence>
<evidence type="ECO:0000256" key="4">
    <source>
        <dbReference type="ARBA" id="ARBA00022452"/>
    </source>
</evidence>
<reference evidence="10 11" key="2">
    <citation type="submission" date="2020-02" db="EMBL/GenBank/DDBJ databases">
        <title>The new genus of Enterobacteriales.</title>
        <authorList>
            <person name="Kim I.S."/>
        </authorList>
    </citation>
    <scope>NUCLEOTIDE SEQUENCE [LARGE SCALE GENOMIC DNA]</scope>
    <source>
        <strain evidence="10 11">SAP-6</strain>
    </source>
</reference>
<evidence type="ECO:0000313" key="10">
    <source>
        <dbReference type="EMBL" id="NDL62108.1"/>
    </source>
</evidence>
<accession>A0A845SHF5</accession>
<protein>
    <submittedName>
        <fullName evidence="10">Carbohydrate porin</fullName>
    </submittedName>
</protein>